<proteinExistence type="predicted"/>
<reference evidence="1" key="1">
    <citation type="submission" date="2021-06" db="EMBL/GenBank/DDBJ databases">
        <authorList>
            <person name="Kallberg Y."/>
            <person name="Tangrot J."/>
            <person name="Rosling A."/>
        </authorList>
    </citation>
    <scope>NUCLEOTIDE SEQUENCE</scope>
    <source>
        <strain evidence="1">CL356</strain>
    </source>
</reference>
<evidence type="ECO:0000313" key="1">
    <source>
        <dbReference type="EMBL" id="CAG8757255.1"/>
    </source>
</evidence>
<feature type="non-terminal residue" evidence="1">
    <location>
        <position position="309"/>
    </location>
</feature>
<organism evidence="1 2">
    <name type="scientific">Acaulospora colombiana</name>
    <dbReference type="NCBI Taxonomy" id="27376"/>
    <lineage>
        <taxon>Eukaryota</taxon>
        <taxon>Fungi</taxon>
        <taxon>Fungi incertae sedis</taxon>
        <taxon>Mucoromycota</taxon>
        <taxon>Glomeromycotina</taxon>
        <taxon>Glomeromycetes</taxon>
        <taxon>Diversisporales</taxon>
        <taxon>Acaulosporaceae</taxon>
        <taxon>Acaulospora</taxon>
    </lineage>
</organism>
<comment type="caution">
    <text evidence="1">The sequence shown here is derived from an EMBL/GenBank/DDBJ whole genome shotgun (WGS) entry which is preliminary data.</text>
</comment>
<gene>
    <name evidence="1" type="ORF">ACOLOM_LOCUS13020</name>
</gene>
<feature type="non-terminal residue" evidence="1">
    <location>
        <position position="1"/>
    </location>
</feature>
<sequence length="309" mass="34152">GGKHIEELVAREGFQFLATMNPGGDCGKKELSPALRNRFTEIWVPSVSDRDDLLQIIDAQLIHPALKCYSYYILDFVDWLTDVIRVRQFISVRDILSWTQFMNATAEFLGPNESFLHGGCLVFLDGLGSSAASRASLSGQDLRDVRAKCLNKLKDLCAESVVLSSEHDVARARMYSTETHFGIHPFFIYKGPLGMQNPSFNLQTPTTAENARRVLRAMQVRKPILLEGSPGVGKTSLITALAASSGHQLVRINLSDQTDLMDLFGSDLPVEGGRSGEFAWCDAPFLKAMKNGDWVLLDELNLASQSVLE</sequence>
<dbReference type="Proteomes" id="UP000789525">
    <property type="component" value="Unassembled WGS sequence"/>
</dbReference>
<keyword evidence="2" id="KW-1185">Reference proteome</keyword>
<protein>
    <submittedName>
        <fullName evidence="1">13426_t:CDS:1</fullName>
    </submittedName>
</protein>
<dbReference type="EMBL" id="CAJVPT010056740">
    <property type="protein sequence ID" value="CAG8757255.1"/>
    <property type="molecule type" value="Genomic_DNA"/>
</dbReference>
<accession>A0ACA9QM71</accession>
<name>A0ACA9QM71_9GLOM</name>
<evidence type="ECO:0000313" key="2">
    <source>
        <dbReference type="Proteomes" id="UP000789525"/>
    </source>
</evidence>